<dbReference type="EMBL" id="UYRT01011229">
    <property type="protein sequence ID" value="VDK50364.1"/>
    <property type="molecule type" value="Genomic_DNA"/>
</dbReference>
<reference evidence="2 3" key="2">
    <citation type="submission" date="2018-11" db="EMBL/GenBank/DDBJ databases">
        <authorList>
            <consortium name="Pathogen Informatics"/>
        </authorList>
    </citation>
    <scope>NUCLEOTIDE SEQUENCE [LARGE SCALE GENOMIC DNA]</scope>
</reference>
<reference evidence="4" key="1">
    <citation type="submission" date="2016-06" db="UniProtKB">
        <authorList>
            <consortium name="WormBaseParasite"/>
        </authorList>
    </citation>
    <scope>IDENTIFICATION</scope>
</reference>
<keyword evidence="3" id="KW-1185">Reference proteome</keyword>
<organism evidence="4">
    <name type="scientific">Gongylonema pulchrum</name>
    <dbReference type="NCBI Taxonomy" id="637853"/>
    <lineage>
        <taxon>Eukaryota</taxon>
        <taxon>Metazoa</taxon>
        <taxon>Ecdysozoa</taxon>
        <taxon>Nematoda</taxon>
        <taxon>Chromadorea</taxon>
        <taxon>Rhabditida</taxon>
        <taxon>Spirurina</taxon>
        <taxon>Spiruromorpha</taxon>
        <taxon>Spiruroidea</taxon>
        <taxon>Gongylonematidae</taxon>
        <taxon>Gongylonema</taxon>
    </lineage>
</organism>
<dbReference type="Proteomes" id="UP000271098">
    <property type="component" value="Unassembled WGS sequence"/>
</dbReference>
<name>A0A183D9G2_9BILA</name>
<gene>
    <name evidence="2" type="ORF">GPUH_LOCUS5352</name>
</gene>
<dbReference type="OrthoDB" id="10590884at2759"/>
<accession>A0A183D9G2</accession>
<dbReference type="WBParaSite" id="GPUH_0000536001-mRNA-1">
    <property type="protein sequence ID" value="GPUH_0000536001-mRNA-1"/>
    <property type="gene ID" value="GPUH_0000536001"/>
</dbReference>
<evidence type="ECO:0000313" key="4">
    <source>
        <dbReference type="WBParaSite" id="GPUH_0000536001-mRNA-1"/>
    </source>
</evidence>
<sequence>MDNLVAQITPIIQARSLEEKENVVAEDVAQEEEVEDEDEGEEEEDEEEEEEEEEYEEGVEEEEFEDEDEEGDNEYNDEEEGLEEDGEEEQNEQNGIRRKPPLLLVTQPSLQNSPNNLTTEFTFDGVNPVLVSSNDEDIEDDGSLFVNHWITFIYSSNITHINFSSLGISKKSTYLSTTINTDIYPVMIIFEF</sequence>
<feature type="region of interest" description="Disordered" evidence="1">
    <location>
        <begin position="1"/>
        <end position="99"/>
    </location>
</feature>
<protein>
    <submittedName>
        <fullName evidence="2 4">Uncharacterized protein</fullName>
    </submittedName>
</protein>
<feature type="compositionally biased region" description="Acidic residues" evidence="1">
    <location>
        <begin position="28"/>
        <end position="91"/>
    </location>
</feature>
<evidence type="ECO:0000313" key="3">
    <source>
        <dbReference type="Proteomes" id="UP000271098"/>
    </source>
</evidence>
<dbReference type="AlphaFoldDB" id="A0A183D9G2"/>
<evidence type="ECO:0000313" key="2">
    <source>
        <dbReference type="EMBL" id="VDK50364.1"/>
    </source>
</evidence>
<proteinExistence type="predicted"/>
<evidence type="ECO:0000256" key="1">
    <source>
        <dbReference type="SAM" id="MobiDB-lite"/>
    </source>
</evidence>